<evidence type="ECO:0000313" key="14">
    <source>
        <dbReference type="Proteomes" id="UP000003798"/>
    </source>
</evidence>
<keyword evidence="9" id="KW-0482">Metalloprotease</keyword>
<sequence length="173" mass="19311">MSFLWSLGSFIIAIAVLVSVHEYGHFWAARKCGIKVHRFSIGFGKVIWKRIDKQGTEFAVSMIPLGGYVKMLDGRNEVVPAEQKSQAFDSKSVLQRSFVIIAGPLANFIFAIFAYWVIYLYGMPTVKPVIESITPNSIAAQAHIEPNTQILTIDGEETQDWETINMLLATKNG</sequence>
<name>A4N1J7_HAEIF</name>
<dbReference type="InterPro" id="IPR008915">
    <property type="entry name" value="Peptidase_M50"/>
</dbReference>
<evidence type="ECO:0000313" key="13">
    <source>
        <dbReference type="EMBL" id="EDJ91705.1"/>
    </source>
</evidence>
<dbReference type="InterPro" id="IPR036034">
    <property type="entry name" value="PDZ_sf"/>
</dbReference>
<dbReference type="SUPFAM" id="SSF50156">
    <property type="entry name" value="PDZ domain-like"/>
    <property type="match status" value="1"/>
</dbReference>
<keyword evidence="6" id="KW-0378">Hydrolase</keyword>
<organism evidence="13 14">
    <name type="scientific">Haemophilus influenzae R3021</name>
    <dbReference type="NCBI Taxonomy" id="375432"/>
    <lineage>
        <taxon>Bacteria</taxon>
        <taxon>Pseudomonadati</taxon>
        <taxon>Pseudomonadota</taxon>
        <taxon>Gammaproteobacteria</taxon>
        <taxon>Pasteurellales</taxon>
        <taxon>Pasteurellaceae</taxon>
        <taxon>Haemophilus</taxon>
    </lineage>
</organism>
<dbReference type="Proteomes" id="UP000003798">
    <property type="component" value="Unassembled WGS sequence"/>
</dbReference>
<dbReference type="GO" id="GO:0016020">
    <property type="term" value="C:membrane"/>
    <property type="evidence" value="ECO:0007669"/>
    <property type="project" value="UniProtKB-SubCell"/>
</dbReference>
<proteinExistence type="inferred from homology"/>
<dbReference type="Gene3D" id="2.30.42.10">
    <property type="match status" value="1"/>
</dbReference>
<keyword evidence="5 11" id="KW-0812">Transmembrane</keyword>
<comment type="cofactor">
    <cofactor evidence="1">
        <name>Zn(2+)</name>
        <dbReference type="ChEBI" id="CHEBI:29105"/>
    </cofactor>
</comment>
<dbReference type="GO" id="GO:0004222">
    <property type="term" value="F:metalloendopeptidase activity"/>
    <property type="evidence" value="ECO:0007669"/>
    <property type="project" value="InterPro"/>
</dbReference>
<dbReference type="PANTHER" id="PTHR42837:SF2">
    <property type="entry name" value="MEMBRANE METALLOPROTEASE ARASP2, CHLOROPLASTIC-RELATED"/>
    <property type="match status" value="1"/>
</dbReference>
<evidence type="ECO:0000256" key="10">
    <source>
        <dbReference type="ARBA" id="ARBA00023136"/>
    </source>
</evidence>
<accession>A4N1J7</accession>
<protein>
    <recommendedName>
        <fullName evidence="12">Peptidase M50 domain-containing protein</fullName>
    </recommendedName>
</protein>
<evidence type="ECO:0000259" key="12">
    <source>
        <dbReference type="Pfam" id="PF02163"/>
    </source>
</evidence>
<evidence type="ECO:0000256" key="9">
    <source>
        <dbReference type="ARBA" id="ARBA00023049"/>
    </source>
</evidence>
<dbReference type="PANTHER" id="PTHR42837">
    <property type="entry name" value="REGULATOR OF SIGMA-E PROTEASE RSEP"/>
    <property type="match status" value="1"/>
</dbReference>
<evidence type="ECO:0000256" key="3">
    <source>
        <dbReference type="ARBA" id="ARBA00007931"/>
    </source>
</evidence>
<feature type="transmembrane region" description="Helical" evidence="11">
    <location>
        <begin position="98"/>
        <end position="118"/>
    </location>
</feature>
<gene>
    <name evidence="13" type="ORF">CGSHi22421_08118</name>
</gene>
<keyword evidence="10 11" id="KW-0472">Membrane</keyword>
<dbReference type="NCBIfam" id="TIGR00054">
    <property type="entry name" value="RIP metalloprotease RseP"/>
    <property type="match status" value="1"/>
</dbReference>
<evidence type="ECO:0000256" key="11">
    <source>
        <dbReference type="SAM" id="Phobius"/>
    </source>
</evidence>
<dbReference type="CDD" id="cd06163">
    <property type="entry name" value="S2P-M50_PDZ_RseP-like"/>
    <property type="match status" value="1"/>
</dbReference>
<evidence type="ECO:0000256" key="2">
    <source>
        <dbReference type="ARBA" id="ARBA00004141"/>
    </source>
</evidence>
<reference evidence="13 14" key="1">
    <citation type="journal article" date="2007" name="Genome Biol.">
        <title>Characterization and modeling of the Haemophilus influenzae core and supragenomes based on the complete genomic sequences of Rd and 12 clinical nontypeable strains.</title>
        <authorList>
            <person name="Hogg J.S."/>
            <person name="Hu F.Z."/>
            <person name="Janto B."/>
            <person name="Boissy R."/>
            <person name="Hayes J."/>
            <person name="Keefe R."/>
            <person name="Post J.C."/>
            <person name="Ehrlich G.D."/>
        </authorList>
    </citation>
    <scope>NUCLEOTIDE SEQUENCE [LARGE SCALE GENOMIC DNA]</scope>
    <source>
        <strain evidence="13 14">R3021</strain>
    </source>
</reference>
<feature type="domain" description="Peptidase M50" evidence="12">
    <location>
        <begin position="10"/>
        <end position="131"/>
    </location>
</feature>
<evidence type="ECO:0000256" key="8">
    <source>
        <dbReference type="ARBA" id="ARBA00022989"/>
    </source>
</evidence>
<evidence type="ECO:0000256" key="7">
    <source>
        <dbReference type="ARBA" id="ARBA00022833"/>
    </source>
</evidence>
<dbReference type="AlphaFoldDB" id="A4N1J7"/>
<keyword evidence="8 11" id="KW-1133">Transmembrane helix</keyword>
<comment type="subcellular location">
    <subcellularLocation>
        <location evidence="2">Membrane</location>
        <topology evidence="2">Multi-pass membrane protein</topology>
    </subcellularLocation>
</comment>
<evidence type="ECO:0000256" key="6">
    <source>
        <dbReference type="ARBA" id="ARBA00022801"/>
    </source>
</evidence>
<feature type="transmembrane region" description="Helical" evidence="11">
    <location>
        <begin position="6"/>
        <end position="28"/>
    </location>
</feature>
<dbReference type="GO" id="GO:0006508">
    <property type="term" value="P:proteolysis"/>
    <property type="evidence" value="ECO:0007669"/>
    <property type="project" value="UniProtKB-KW"/>
</dbReference>
<dbReference type="EMBL" id="AAZE01000001">
    <property type="protein sequence ID" value="EDJ91705.1"/>
    <property type="molecule type" value="Genomic_DNA"/>
</dbReference>
<evidence type="ECO:0000256" key="4">
    <source>
        <dbReference type="ARBA" id="ARBA00022670"/>
    </source>
</evidence>
<keyword evidence="4" id="KW-0645">Protease</keyword>
<keyword evidence="7" id="KW-0862">Zinc</keyword>
<dbReference type="InterPro" id="IPR004387">
    <property type="entry name" value="Pept_M50_Zn"/>
</dbReference>
<evidence type="ECO:0000256" key="5">
    <source>
        <dbReference type="ARBA" id="ARBA00022692"/>
    </source>
</evidence>
<evidence type="ECO:0000256" key="1">
    <source>
        <dbReference type="ARBA" id="ARBA00001947"/>
    </source>
</evidence>
<comment type="similarity">
    <text evidence="3">Belongs to the peptidase M50B family.</text>
</comment>
<dbReference type="Pfam" id="PF02163">
    <property type="entry name" value="Peptidase_M50"/>
    <property type="match status" value="1"/>
</dbReference>